<dbReference type="PANTHER" id="PTHR12458">
    <property type="entry name" value="ORF PROTEIN"/>
    <property type="match status" value="1"/>
</dbReference>
<comment type="caution">
    <text evidence="2">The sequence shown here is derived from an EMBL/GenBank/DDBJ whole genome shotgun (WGS) entry which is preliminary data.</text>
</comment>
<feature type="non-terminal residue" evidence="2">
    <location>
        <position position="1"/>
    </location>
</feature>
<evidence type="ECO:0000313" key="3">
    <source>
        <dbReference type="Proteomes" id="UP000653271"/>
    </source>
</evidence>
<reference evidence="2" key="1">
    <citation type="submission" date="2019-09" db="EMBL/GenBank/DDBJ databases">
        <title>Bird 10,000 Genomes (B10K) Project - Family phase.</title>
        <authorList>
            <person name="Zhang G."/>
        </authorList>
    </citation>
    <scope>NUCLEOTIDE SEQUENCE</scope>
    <source>
        <strain evidence="2">B10K-DU-008-47</strain>
        <tissue evidence="2">Mixed tissue sample</tissue>
    </source>
</reference>
<dbReference type="EMBL" id="WAAB01000661">
    <property type="protein sequence ID" value="NWH69608.1"/>
    <property type="molecule type" value="Genomic_DNA"/>
</dbReference>
<evidence type="ECO:0000259" key="1">
    <source>
        <dbReference type="Pfam" id="PF05018"/>
    </source>
</evidence>
<dbReference type="InterPro" id="IPR040441">
    <property type="entry name" value="CFA20/CFAP20DC"/>
</dbReference>
<keyword evidence="3" id="KW-1185">Reference proteome</keyword>
<dbReference type="OrthoDB" id="6252103at2759"/>
<dbReference type="Pfam" id="PF05018">
    <property type="entry name" value="CFA20_dom"/>
    <property type="match status" value="1"/>
</dbReference>
<sequence>VPAAWQRPYLNIFKHFRVEEWKRSARDGDVAALTDARLKGTVYRIRGSLPASSYLQLPRTGTQSLGLVGRYLYVLFKPIPHKHFVVHLDVATKENQVVRISFSNLFKEFKSTATWLQFPFVCRAAEGLVGDRPARTSKRADLVGAAPADVRWTCLVLDLHSILSLYLNRCYSHLKGVKLCSNLLVKTLCTSDLVFIPGVTFSEARQADLAHRGVAPMPRDLAFPVPKGKNWHDLYDYIRFPSEGSKLPYDSIQRSCPSPVADPEEPVRQLPQPVTLTRAIRDRLSLVHQLTSPKAVSALWRR</sequence>
<dbReference type="AlphaFoldDB" id="A0A850WIL9"/>
<dbReference type="Proteomes" id="UP000653271">
    <property type="component" value="Unassembled WGS sequence"/>
</dbReference>
<proteinExistence type="predicted"/>
<dbReference type="InterPro" id="IPR007714">
    <property type="entry name" value="CFA20_dom"/>
</dbReference>
<feature type="domain" description="CFA20" evidence="1">
    <location>
        <begin position="4"/>
        <end position="121"/>
    </location>
</feature>
<accession>A0A850WIL9</accession>
<name>A0A850WIL9_PIACA</name>
<evidence type="ECO:0000313" key="2">
    <source>
        <dbReference type="EMBL" id="NWH69608.1"/>
    </source>
</evidence>
<gene>
    <name evidence="2" type="primary">Wdr90_0</name>
    <name evidence="2" type="ORF">PIACAY_R15409</name>
</gene>
<feature type="non-terminal residue" evidence="2">
    <location>
        <position position="302"/>
    </location>
</feature>
<protein>
    <submittedName>
        <fullName evidence="2">WDR90 protein</fullName>
    </submittedName>
</protein>
<organism evidence="2 3">
    <name type="scientific">Piaya cayana</name>
    <name type="common">Common squirrel cuckoo</name>
    <dbReference type="NCBI Taxonomy" id="33601"/>
    <lineage>
        <taxon>Eukaryota</taxon>
        <taxon>Metazoa</taxon>
        <taxon>Chordata</taxon>
        <taxon>Craniata</taxon>
        <taxon>Vertebrata</taxon>
        <taxon>Euteleostomi</taxon>
        <taxon>Archelosauria</taxon>
        <taxon>Archosauria</taxon>
        <taxon>Dinosauria</taxon>
        <taxon>Saurischia</taxon>
        <taxon>Theropoda</taxon>
        <taxon>Coelurosauria</taxon>
        <taxon>Aves</taxon>
        <taxon>Neognathae</taxon>
        <taxon>Neoaves</taxon>
        <taxon>Otidimorphae</taxon>
        <taxon>Cuculiformes</taxon>
        <taxon>Coccyzidae</taxon>
        <taxon>Piaya</taxon>
    </lineage>
</organism>